<evidence type="ECO:0000313" key="8">
    <source>
        <dbReference type="EMBL" id="AWD32207.1"/>
    </source>
</evidence>
<evidence type="ECO:0000313" key="9">
    <source>
        <dbReference type="Proteomes" id="UP000266796"/>
    </source>
</evidence>
<dbReference type="NCBIfam" id="TIGR00097">
    <property type="entry name" value="HMP-P_kinase"/>
    <property type="match status" value="1"/>
</dbReference>
<name>A0A3Q8ER04_9PROT</name>
<evidence type="ECO:0000256" key="4">
    <source>
        <dbReference type="ARBA" id="ARBA00022741"/>
    </source>
</evidence>
<protein>
    <recommendedName>
        <fullName evidence="2">hydroxymethylpyrimidine kinase</fullName>
        <ecNumber evidence="2">2.7.1.49</ecNumber>
    </recommendedName>
</protein>
<dbReference type="AlphaFoldDB" id="A0A3Q8ER04"/>
<keyword evidence="4" id="KW-0547">Nucleotide-binding</keyword>
<dbReference type="InterPro" id="IPR029056">
    <property type="entry name" value="Ribokinase-like"/>
</dbReference>
<reference evidence="8 9" key="1">
    <citation type="journal article" date="2018" name="Parasitology">
        <title>The reduced genome of Candidatus Kinetoplastibacterium sorsogonicusi, the endosymbiont of Kentomonas sorsogonicus (Trypanosomatidae): loss of the haem-synthesis pathway.</title>
        <authorList>
            <person name="Silva F.M."/>
            <person name="Kostygov A.Y."/>
            <person name="Spodareva V.V."/>
            <person name="Butenko A."/>
            <person name="Tossou R."/>
            <person name="Lukes J."/>
            <person name="Yurchenko V."/>
            <person name="Alves J.M.P."/>
        </authorList>
    </citation>
    <scope>NUCLEOTIDE SEQUENCE [LARGE SCALE GENOMIC DNA]</scope>
    <source>
        <strain evidence="8 9">MF-08</strain>
    </source>
</reference>
<dbReference type="PANTHER" id="PTHR20858">
    <property type="entry name" value="PHOSPHOMETHYLPYRIMIDINE KINASE"/>
    <property type="match status" value="1"/>
</dbReference>
<keyword evidence="3 8" id="KW-0808">Transferase</keyword>
<feature type="domain" description="Pyridoxamine kinase/Phosphomethylpyrimidine kinase" evidence="7">
    <location>
        <begin position="14"/>
        <end position="266"/>
    </location>
</feature>
<dbReference type="UniPathway" id="UPA00060">
    <property type="reaction ID" value="UER00138"/>
</dbReference>
<dbReference type="EMBL" id="CP025628">
    <property type="protein sequence ID" value="AWD32207.1"/>
    <property type="molecule type" value="Genomic_DNA"/>
</dbReference>
<dbReference type="OrthoDB" id="9810880at2"/>
<organism evidence="8 9">
    <name type="scientific">Candidatus Kinetoplastidibacterium kentomonadis</name>
    <dbReference type="NCBI Taxonomy" id="1576550"/>
    <lineage>
        <taxon>Bacteria</taxon>
        <taxon>Pseudomonadati</taxon>
        <taxon>Pseudomonadota</taxon>
        <taxon>Betaproteobacteria</taxon>
        <taxon>Candidatus Kinetoplastidibacterium</taxon>
    </lineage>
</organism>
<comment type="pathway">
    <text evidence="1">Cofactor biosynthesis; thiamine diphosphate biosynthesis.</text>
</comment>
<keyword evidence="9" id="KW-1185">Reference proteome</keyword>
<dbReference type="GO" id="GO:0008972">
    <property type="term" value="F:phosphomethylpyrimidine kinase activity"/>
    <property type="evidence" value="ECO:0007669"/>
    <property type="project" value="InterPro"/>
</dbReference>
<dbReference type="Proteomes" id="UP000266796">
    <property type="component" value="Chromosome"/>
</dbReference>
<dbReference type="Pfam" id="PF08543">
    <property type="entry name" value="Phos_pyr_kin"/>
    <property type="match status" value="1"/>
</dbReference>
<dbReference type="PANTHER" id="PTHR20858:SF17">
    <property type="entry name" value="HYDROXYMETHYLPYRIMIDINE_PHOSPHOMETHYLPYRIMIDINE KINASE THI20-RELATED"/>
    <property type="match status" value="1"/>
</dbReference>
<dbReference type="GO" id="GO:0009228">
    <property type="term" value="P:thiamine biosynthetic process"/>
    <property type="evidence" value="ECO:0007669"/>
    <property type="project" value="InterPro"/>
</dbReference>
<dbReference type="InterPro" id="IPR013749">
    <property type="entry name" value="PM/HMP-P_kinase-1"/>
</dbReference>
<dbReference type="CDD" id="cd01169">
    <property type="entry name" value="HMPP_kinase"/>
    <property type="match status" value="1"/>
</dbReference>
<evidence type="ECO:0000256" key="6">
    <source>
        <dbReference type="ARBA" id="ARBA00022840"/>
    </source>
</evidence>
<dbReference type="GO" id="GO:0005829">
    <property type="term" value="C:cytosol"/>
    <property type="evidence" value="ECO:0007669"/>
    <property type="project" value="TreeGrafter"/>
</dbReference>
<evidence type="ECO:0000259" key="7">
    <source>
        <dbReference type="Pfam" id="PF08543"/>
    </source>
</evidence>
<accession>A0A3Q8ER04</accession>
<dbReference type="EC" id="2.7.1.49" evidence="2"/>
<gene>
    <name evidence="8" type="primary">thiD</name>
    <name evidence="8" type="ORF">CKSOR_00063</name>
</gene>
<evidence type="ECO:0000256" key="5">
    <source>
        <dbReference type="ARBA" id="ARBA00022777"/>
    </source>
</evidence>
<evidence type="ECO:0000256" key="2">
    <source>
        <dbReference type="ARBA" id="ARBA00012135"/>
    </source>
</evidence>
<sequence length="272" mass="29835">MKHINNILSIAGLDPSGGAGVIADIKTISSLGGYGCAIITSLTSQNTQTVNNVNIIDTCFLNNQIDTLFNDVIIDSIKIGMLGNKEIVSLVANKLKKICPKYIVLDPVMIAKGGNVLTDNNTIKQIIVDLLPIVTCLTPNIPEAEILLERKINTVEQMKQAAKMLKEFLPNNIHNKKWVMLKGGHLIGDMAIDIIYDGNQLLELSTQKIFTKNTHGTGCTLSAAIATLLPIYHNPFLVAKIAKNYLFNSIKFANKLNVGKGHGPVHHFQQWW</sequence>
<dbReference type="FunFam" id="3.40.1190.20:FF:000003">
    <property type="entry name" value="Phosphomethylpyrimidine kinase ThiD"/>
    <property type="match status" value="1"/>
</dbReference>
<keyword evidence="6" id="KW-0067">ATP-binding</keyword>
<dbReference type="InterPro" id="IPR004399">
    <property type="entry name" value="HMP/HMP-P_kinase_dom"/>
</dbReference>
<dbReference type="KEGG" id="kso:CKSOR_00063"/>
<dbReference type="GO" id="GO:0008902">
    <property type="term" value="F:hydroxymethylpyrimidine kinase activity"/>
    <property type="evidence" value="ECO:0007669"/>
    <property type="project" value="UniProtKB-EC"/>
</dbReference>
<keyword evidence="5 8" id="KW-0418">Kinase</keyword>
<dbReference type="Gene3D" id="3.40.1190.20">
    <property type="match status" value="1"/>
</dbReference>
<evidence type="ECO:0000256" key="3">
    <source>
        <dbReference type="ARBA" id="ARBA00022679"/>
    </source>
</evidence>
<dbReference type="GO" id="GO:0009229">
    <property type="term" value="P:thiamine diphosphate biosynthetic process"/>
    <property type="evidence" value="ECO:0007669"/>
    <property type="project" value="UniProtKB-UniPathway"/>
</dbReference>
<dbReference type="RefSeq" id="WP_108673632.1">
    <property type="nucleotide sequence ID" value="NZ_CP025628.1"/>
</dbReference>
<dbReference type="SUPFAM" id="SSF53613">
    <property type="entry name" value="Ribokinase-like"/>
    <property type="match status" value="1"/>
</dbReference>
<proteinExistence type="predicted"/>
<evidence type="ECO:0000256" key="1">
    <source>
        <dbReference type="ARBA" id="ARBA00004948"/>
    </source>
</evidence>
<dbReference type="GO" id="GO:0005524">
    <property type="term" value="F:ATP binding"/>
    <property type="evidence" value="ECO:0007669"/>
    <property type="project" value="UniProtKB-KW"/>
</dbReference>